<reference evidence="2" key="1">
    <citation type="journal article" date="2013" name="Science">
        <title>The Amborella genome and the evolution of flowering plants.</title>
        <authorList>
            <consortium name="Amborella Genome Project"/>
        </authorList>
    </citation>
    <scope>NUCLEOTIDE SEQUENCE [LARGE SCALE GENOMIC DNA]</scope>
</reference>
<dbReference type="EMBL" id="KI393882">
    <property type="protein sequence ID" value="ERN06718.1"/>
    <property type="molecule type" value="Genomic_DNA"/>
</dbReference>
<proteinExistence type="predicted"/>
<organism evidence="1 2">
    <name type="scientific">Amborella trichopoda</name>
    <dbReference type="NCBI Taxonomy" id="13333"/>
    <lineage>
        <taxon>Eukaryota</taxon>
        <taxon>Viridiplantae</taxon>
        <taxon>Streptophyta</taxon>
        <taxon>Embryophyta</taxon>
        <taxon>Tracheophyta</taxon>
        <taxon>Spermatophyta</taxon>
        <taxon>Magnoliopsida</taxon>
        <taxon>Amborellales</taxon>
        <taxon>Amborellaceae</taxon>
        <taxon>Amborella</taxon>
    </lineage>
</organism>
<dbReference type="Proteomes" id="UP000017836">
    <property type="component" value="Unassembled WGS sequence"/>
</dbReference>
<name>W1PFK1_AMBTC</name>
<sequence length="77" mass="8306">MLELYALLLPIEYLLGSLPSSSQHVFFAFRAETMSVNNFNLLSPALRVDSSSYPATGASPGTGDRGVSDLWIVPDDS</sequence>
<evidence type="ECO:0000313" key="2">
    <source>
        <dbReference type="Proteomes" id="UP000017836"/>
    </source>
</evidence>
<dbReference type="HOGENOM" id="CLU_2641467_0_0_1"/>
<dbReference type="Gramene" id="ERN06718">
    <property type="protein sequence ID" value="ERN06718"/>
    <property type="gene ID" value="AMTR_s00269p00006590"/>
</dbReference>
<dbReference type="AlphaFoldDB" id="W1PFK1"/>
<keyword evidence="2" id="KW-1185">Reference proteome</keyword>
<evidence type="ECO:0000313" key="1">
    <source>
        <dbReference type="EMBL" id="ERN06718.1"/>
    </source>
</evidence>
<protein>
    <submittedName>
        <fullName evidence="1">Uncharacterized protein</fullName>
    </submittedName>
</protein>
<gene>
    <name evidence="1" type="ORF">AMTR_s00269p00006590</name>
</gene>
<accession>W1PFK1</accession>